<accession>A0A9P3G5Z0</accession>
<proteinExistence type="predicted"/>
<comment type="caution">
    <text evidence="2">The sequence shown here is derived from an EMBL/GenBank/DDBJ whole genome shotgun (WGS) entry which is preliminary data.</text>
</comment>
<evidence type="ECO:0000313" key="3">
    <source>
        <dbReference type="Proteomes" id="UP000703269"/>
    </source>
</evidence>
<keyword evidence="3" id="KW-1185">Reference proteome</keyword>
<feature type="compositionally biased region" description="Basic and acidic residues" evidence="1">
    <location>
        <begin position="117"/>
        <end position="132"/>
    </location>
</feature>
<feature type="compositionally biased region" description="Basic residues" evidence="1">
    <location>
        <begin position="91"/>
        <end position="116"/>
    </location>
</feature>
<feature type="compositionally biased region" description="Basic residues" evidence="1">
    <location>
        <begin position="159"/>
        <end position="168"/>
    </location>
</feature>
<reference evidence="2 3" key="1">
    <citation type="submission" date="2021-08" db="EMBL/GenBank/DDBJ databases">
        <title>Draft Genome Sequence of Phanerochaete sordida strain YK-624.</title>
        <authorList>
            <person name="Mori T."/>
            <person name="Dohra H."/>
            <person name="Suzuki T."/>
            <person name="Kawagishi H."/>
            <person name="Hirai H."/>
        </authorList>
    </citation>
    <scope>NUCLEOTIDE SEQUENCE [LARGE SCALE GENOMIC DNA]</scope>
    <source>
        <strain evidence="2 3">YK-624</strain>
    </source>
</reference>
<organism evidence="2 3">
    <name type="scientific">Phanerochaete sordida</name>
    <dbReference type="NCBI Taxonomy" id="48140"/>
    <lineage>
        <taxon>Eukaryota</taxon>
        <taxon>Fungi</taxon>
        <taxon>Dikarya</taxon>
        <taxon>Basidiomycota</taxon>
        <taxon>Agaricomycotina</taxon>
        <taxon>Agaricomycetes</taxon>
        <taxon>Polyporales</taxon>
        <taxon>Phanerochaetaceae</taxon>
        <taxon>Phanerochaete</taxon>
    </lineage>
</organism>
<dbReference type="EMBL" id="BPQB01000008">
    <property type="protein sequence ID" value="GJE88170.1"/>
    <property type="molecule type" value="Genomic_DNA"/>
</dbReference>
<evidence type="ECO:0000256" key="1">
    <source>
        <dbReference type="SAM" id="MobiDB-lite"/>
    </source>
</evidence>
<name>A0A9P3G5Z0_9APHY</name>
<gene>
    <name evidence="2" type="ORF">PsYK624_042530</name>
</gene>
<sequence>MTGAGSFGAGAARAIPELSPSCSSGVDIVALGLAEPVRQHHAAAQPERAAAFGLAGTAVVVGTDYVRYGSMAAAWLLLLAIRSAARPHRLHHRRKVPHHGRGHHRRALHTRRRRQYRPVDVHRAPFGRDRRPNARAGAAACRCPRTARARRRSADSCSRRSRSSRRAP</sequence>
<feature type="compositionally biased region" description="Low complexity" evidence="1">
    <location>
        <begin position="134"/>
        <end position="144"/>
    </location>
</feature>
<evidence type="ECO:0000313" key="2">
    <source>
        <dbReference type="EMBL" id="GJE88170.1"/>
    </source>
</evidence>
<protein>
    <submittedName>
        <fullName evidence="2">Uncharacterized protein</fullName>
    </submittedName>
</protein>
<dbReference type="Proteomes" id="UP000703269">
    <property type="component" value="Unassembled WGS sequence"/>
</dbReference>
<feature type="region of interest" description="Disordered" evidence="1">
    <location>
        <begin position="91"/>
        <end position="168"/>
    </location>
</feature>
<dbReference type="AlphaFoldDB" id="A0A9P3G5Z0"/>